<name>K1QX68_MAGGI</name>
<organism evidence="1">
    <name type="scientific">Magallana gigas</name>
    <name type="common">Pacific oyster</name>
    <name type="synonym">Crassostrea gigas</name>
    <dbReference type="NCBI Taxonomy" id="29159"/>
    <lineage>
        <taxon>Eukaryota</taxon>
        <taxon>Metazoa</taxon>
        <taxon>Spiralia</taxon>
        <taxon>Lophotrochozoa</taxon>
        <taxon>Mollusca</taxon>
        <taxon>Bivalvia</taxon>
        <taxon>Autobranchia</taxon>
        <taxon>Pteriomorphia</taxon>
        <taxon>Ostreida</taxon>
        <taxon>Ostreoidea</taxon>
        <taxon>Ostreidae</taxon>
        <taxon>Magallana</taxon>
    </lineage>
</organism>
<dbReference type="EMBL" id="JH816102">
    <property type="protein sequence ID" value="EKC26116.1"/>
    <property type="molecule type" value="Genomic_DNA"/>
</dbReference>
<keyword evidence="1" id="KW-0675">Receptor</keyword>
<dbReference type="AlphaFoldDB" id="K1QX68"/>
<dbReference type="SMART" id="SM00034">
    <property type="entry name" value="CLECT"/>
    <property type="match status" value="1"/>
</dbReference>
<protein>
    <submittedName>
        <fullName evidence="1">Secretory phospholipase A2 receptor</fullName>
    </submittedName>
</protein>
<dbReference type="SUPFAM" id="SSF56436">
    <property type="entry name" value="C-type lectin-like"/>
    <property type="match status" value="2"/>
</dbReference>
<dbReference type="PROSITE" id="PS50041">
    <property type="entry name" value="C_TYPE_LECTIN_2"/>
    <property type="match status" value="1"/>
</dbReference>
<evidence type="ECO:0000313" key="1">
    <source>
        <dbReference type="EMBL" id="EKC26116.1"/>
    </source>
</evidence>
<proteinExistence type="predicted"/>
<sequence>MPYVSSTNQNCPLYWTAYGNVCYRFRWVNLKSWVEAKTWCAAQGGDLLKLENASEKTYITNAIRNLRQHNHLSTTLKWWTGMNNKNPQSQAWVWGDNSPVAPVIISSAHLHPSTTDHCVYTSETELRNLQQVCSRNGGDLVEIDNDQDQIAIHDFARNTHKPLWTALHSVQKGTTNSWQWLNGTVLSTNPSLQYWANGHPPVLRR</sequence>
<accession>K1QX68</accession>
<dbReference type="InterPro" id="IPR050828">
    <property type="entry name" value="C-type_lectin/matrix_domain"/>
</dbReference>
<dbReference type="PANTHER" id="PTHR45710:SF26">
    <property type="entry name" value="RH26557P"/>
    <property type="match status" value="1"/>
</dbReference>
<gene>
    <name evidence="1" type="ORF">CGI_10010248</name>
</gene>
<reference evidence="1" key="1">
    <citation type="journal article" date="2012" name="Nature">
        <title>The oyster genome reveals stress adaptation and complexity of shell formation.</title>
        <authorList>
            <person name="Zhang G."/>
            <person name="Fang X."/>
            <person name="Guo X."/>
            <person name="Li L."/>
            <person name="Luo R."/>
            <person name="Xu F."/>
            <person name="Yang P."/>
            <person name="Zhang L."/>
            <person name="Wang X."/>
            <person name="Qi H."/>
            <person name="Xiong Z."/>
            <person name="Que H."/>
            <person name="Xie Y."/>
            <person name="Holland P.W."/>
            <person name="Paps J."/>
            <person name="Zhu Y."/>
            <person name="Wu F."/>
            <person name="Chen Y."/>
            <person name="Wang J."/>
            <person name="Peng C."/>
            <person name="Meng J."/>
            <person name="Yang L."/>
            <person name="Liu J."/>
            <person name="Wen B."/>
            <person name="Zhang N."/>
            <person name="Huang Z."/>
            <person name="Zhu Q."/>
            <person name="Feng Y."/>
            <person name="Mount A."/>
            <person name="Hedgecock D."/>
            <person name="Xu Z."/>
            <person name="Liu Y."/>
            <person name="Domazet-Loso T."/>
            <person name="Du Y."/>
            <person name="Sun X."/>
            <person name="Zhang S."/>
            <person name="Liu B."/>
            <person name="Cheng P."/>
            <person name="Jiang X."/>
            <person name="Li J."/>
            <person name="Fan D."/>
            <person name="Wang W."/>
            <person name="Fu W."/>
            <person name="Wang T."/>
            <person name="Wang B."/>
            <person name="Zhang J."/>
            <person name="Peng Z."/>
            <person name="Li Y."/>
            <person name="Li N."/>
            <person name="Wang J."/>
            <person name="Chen M."/>
            <person name="He Y."/>
            <person name="Tan F."/>
            <person name="Song X."/>
            <person name="Zheng Q."/>
            <person name="Huang R."/>
            <person name="Yang H."/>
            <person name="Du X."/>
            <person name="Chen L."/>
            <person name="Yang M."/>
            <person name="Gaffney P.M."/>
            <person name="Wang S."/>
            <person name="Luo L."/>
            <person name="She Z."/>
            <person name="Ming Y."/>
            <person name="Huang W."/>
            <person name="Zhang S."/>
            <person name="Huang B."/>
            <person name="Zhang Y."/>
            <person name="Qu T."/>
            <person name="Ni P."/>
            <person name="Miao G."/>
            <person name="Wang J."/>
            <person name="Wang Q."/>
            <person name="Steinberg C.E."/>
            <person name="Wang H."/>
            <person name="Li N."/>
            <person name="Qian L."/>
            <person name="Zhang G."/>
            <person name="Li Y."/>
            <person name="Yang H."/>
            <person name="Liu X."/>
            <person name="Wang J."/>
            <person name="Yin Y."/>
            <person name="Wang J."/>
        </authorList>
    </citation>
    <scope>NUCLEOTIDE SEQUENCE [LARGE SCALE GENOMIC DNA]</scope>
    <source>
        <strain evidence="1">05x7-T-G4-1.051#20</strain>
    </source>
</reference>
<dbReference type="InterPro" id="IPR016187">
    <property type="entry name" value="CTDL_fold"/>
</dbReference>
<dbReference type="InterPro" id="IPR001304">
    <property type="entry name" value="C-type_lectin-like"/>
</dbReference>
<dbReference type="Gene3D" id="3.10.100.10">
    <property type="entry name" value="Mannose-Binding Protein A, subunit A"/>
    <property type="match status" value="2"/>
</dbReference>
<dbReference type="HOGENOM" id="CLU_1338714_0_0_1"/>
<dbReference type="CDD" id="cd00037">
    <property type="entry name" value="CLECT"/>
    <property type="match status" value="1"/>
</dbReference>
<dbReference type="InterPro" id="IPR016186">
    <property type="entry name" value="C-type_lectin-like/link_sf"/>
</dbReference>
<dbReference type="PANTHER" id="PTHR45710">
    <property type="entry name" value="C-TYPE LECTIN DOMAIN-CONTAINING PROTEIN 180"/>
    <property type="match status" value="1"/>
</dbReference>
<dbReference type="Pfam" id="PF00059">
    <property type="entry name" value="Lectin_C"/>
    <property type="match status" value="2"/>
</dbReference>
<dbReference type="InParanoid" id="K1QX68"/>